<dbReference type="OrthoDB" id="10267316at2759"/>
<accession>A0A1Q9DN33</accession>
<comment type="caution">
    <text evidence="2">The sequence shown here is derived from an EMBL/GenBank/DDBJ whole genome shotgun (WGS) entry which is preliminary data.</text>
</comment>
<proteinExistence type="predicted"/>
<dbReference type="Proteomes" id="UP000186817">
    <property type="component" value="Unassembled WGS sequence"/>
</dbReference>
<feature type="region of interest" description="Disordered" evidence="1">
    <location>
        <begin position="130"/>
        <end position="171"/>
    </location>
</feature>
<evidence type="ECO:0000313" key="2">
    <source>
        <dbReference type="EMBL" id="OLP96550.1"/>
    </source>
</evidence>
<sequence>MKTALPEDLQHASLAMLQRRIRPENRVAPSLREASASVERAGRLFEGWVRRRQQLAEVLPELSVKMEHCRNRAKDFADSAAENALSALKARVDEGAEAEEEAEQEEEMAEGQEAFEAIGEAQSDFNQWAQEEDAHQHPNPSYLDQASFLSRSPPKAAASPASAFQAQEAQEEEEEVLQAEEVENFGAGFRIPATVLAARRAANEAYWAFDRAMQDAEKKVGLAIQHSVLHGA</sequence>
<dbReference type="AlphaFoldDB" id="A0A1Q9DN33"/>
<evidence type="ECO:0000313" key="3">
    <source>
        <dbReference type="Proteomes" id="UP000186817"/>
    </source>
</evidence>
<dbReference type="EMBL" id="LSRX01000463">
    <property type="protein sequence ID" value="OLP96550.1"/>
    <property type="molecule type" value="Genomic_DNA"/>
</dbReference>
<name>A0A1Q9DN33_SYMMI</name>
<evidence type="ECO:0000256" key="1">
    <source>
        <dbReference type="SAM" id="MobiDB-lite"/>
    </source>
</evidence>
<protein>
    <submittedName>
        <fullName evidence="2">Uncharacterized protein</fullName>
    </submittedName>
</protein>
<reference evidence="2 3" key="1">
    <citation type="submission" date="2016-02" db="EMBL/GenBank/DDBJ databases">
        <title>Genome analysis of coral dinoflagellate symbionts highlights evolutionary adaptations to a symbiotic lifestyle.</title>
        <authorList>
            <person name="Aranda M."/>
            <person name="Li Y."/>
            <person name="Liew Y.J."/>
            <person name="Baumgarten S."/>
            <person name="Simakov O."/>
            <person name="Wilson M."/>
            <person name="Piel J."/>
            <person name="Ashoor H."/>
            <person name="Bougouffa S."/>
            <person name="Bajic V.B."/>
            <person name="Ryu T."/>
            <person name="Ravasi T."/>
            <person name="Bayer T."/>
            <person name="Micklem G."/>
            <person name="Kim H."/>
            <person name="Bhak J."/>
            <person name="Lajeunesse T.C."/>
            <person name="Voolstra C.R."/>
        </authorList>
    </citation>
    <scope>NUCLEOTIDE SEQUENCE [LARGE SCALE GENOMIC DNA]</scope>
    <source>
        <strain evidence="2 3">CCMP2467</strain>
    </source>
</reference>
<feature type="region of interest" description="Disordered" evidence="1">
    <location>
        <begin position="92"/>
        <end position="112"/>
    </location>
</feature>
<feature type="compositionally biased region" description="Acidic residues" evidence="1">
    <location>
        <begin position="95"/>
        <end position="110"/>
    </location>
</feature>
<organism evidence="2 3">
    <name type="scientific">Symbiodinium microadriaticum</name>
    <name type="common">Dinoflagellate</name>
    <name type="synonym">Zooxanthella microadriatica</name>
    <dbReference type="NCBI Taxonomy" id="2951"/>
    <lineage>
        <taxon>Eukaryota</taxon>
        <taxon>Sar</taxon>
        <taxon>Alveolata</taxon>
        <taxon>Dinophyceae</taxon>
        <taxon>Suessiales</taxon>
        <taxon>Symbiodiniaceae</taxon>
        <taxon>Symbiodinium</taxon>
    </lineage>
</organism>
<keyword evidence="3" id="KW-1185">Reference proteome</keyword>
<feature type="compositionally biased region" description="Low complexity" evidence="1">
    <location>
        <begin position="156"/>
        <end position="168"/>
    </location>
</feature>
<feature type="compositionally biased region" description="Polar residues" evidence="1">
    <location>
        <begin position="138"/>
        <end position="150"/>
    </location>
</feature>
<gene>
    <name evidence="2" type="ORF">AK812_SmicGene21204</name>
</gene>